<feature type="domain" description="RNA polymerase sigma-70 region 2" evidence="6">
    <location>
        <begin position="53"/>
        <end position="103"/>
    </location>
</feature>
<reference evidence="9" key="1">
    <citation type="submission" date="2016-12" db="EMBL/GenBank/DDBJ databases">
        <title>Comparative genomics of four Isosphaeraceae planctomycetes: a common pool of plasmids and glycoside hydrolase genes.</title>
        <authorList>
            <person name="Ivanova A."/>
        </authorList>
    </citation>
    <scope>NUCLEOTIDE SEQUENCE [LARGE SCALE GENOMIC DNA]</scope>
    <source>
        <strain evidence="9">PX4</strain>
    </source>
</reference>
<dbReference type="InterPro" id="IPR013324">
    <property type="entry name" value="RNA_pol_sigma_r3/r4-like"/>
</dbReference>
<keyword evidence="4" id="KW-0238">DNA-binding</keyword>
<dbReference type="Pfam" id="PF04542">
    <property type="entry name" value="Sigma70_r2"/>
    <property type="match status" value="1"/>
</dbReference>
<dbReference type="InterPro" id="IPR007627">
    <property type="entry name" value="RNA_pol_sigma70_r2"/>
</dbReference>
<dbReference type="RefSeq" id="WP_168189460.1">
    <property type="nucleotide sequence ID" value="NZ_CP019082.1"/>
</dbReference>
<evidence type="ECO:0000259" key="6">
    <source>
        <dbReference type="Pfam" id="PF04542"/>
    </source>
</evidence>
<evidence type="ECO:0000256" key="4">
    <source>
        <dbReference type="ARBA" id="ARBA00023125"/>
    </source>
</evidence>
<comment type="similarity">
    <text evidence="1">Belongs to the sigma-70 factor family. ECF subfamily.</text>
</comment>
<evidence type="ECO:0000256" key="1">
    <source>
        <dbReference type="ARBA" id="ARBA00010641"/>
    </source>
</evidence>
<dbReference type="Proteomes" id="UP000186309">
    <property type="component" value="Chromosome"/>
</dbReference>
<dbReference type="GO" id="GO:0003677">
    <property type="term" value="F:DNA binding"/>
    <property type="evidence" value="ECO:0007669"/>
    <property type="project" value="UniProtKB-KW"/>
</dbReference>
<dbReference type="GO" id="GO:0016987">
    <property type="term" value="F:sigma factor activity"/>
    <property type="evidence" value="ECO:0007669"/>
    <property type="project" value="UniProtKB-KW"/>
</dbReference>
<evidence type="ECO:0000313" key="9">
    <source>
        <dbReference type="Proteomes" id="UP000186309"/>
    </source>
</evidence>
<proteinExistence type="inferred from homology"/>
<keyword evidence="3" id="KW-0731">Sigma factor</keyword>
<dbReference type="KEGG" id="pbor:BSF38_05174"/>
<keyword evidence="9" id="KW-1185">Reference proteome</keyword>
<organism evidence="8 9">
    <name type="scientific">Paludisphaera borealis</name>
    <dbReference type="NCBI Taxonomy" id="1387353"/>
    <lineage>
        <taxon>Bacteria</taxon>
        <taxon>Pseudomonadati</taxon>
        <taxon>Planctomycetota</taxon>
        <taxon>Planctomycetia</taxon>
        <taxon>Isosphaerales</taxon>
        <taxon>Isosphaeraceae</taxon>
        <taxon>Paludisphaera</taxon>
    </lineage>
</organism>
<dbReference type="STRING" id="1387353.BSF38_05174"/>
<evidence type="ECO:0000313" key="8">
    <source>
        <dbReference type="EMBL" id="APW63601.1"/>
    </source>
</evidence>
<dbReference type="Pfam" id="PF04545">
    <property type="entry name" value="Sigma70_r4"/>
    <property type="match status" value="1"/>
</dbReference>
<dbReference type="AlphaFoldDB" id="A0A1U7CXF3"/>
<dbReference type="InterPro" id="IPR039425">
    <property type="entry name" value="RNA_pol_sigma-70-like"/>
</dbReference>
<dbReference type="NCBIfam" id="TIGR02937">
    <property type="entry name" value="sigma70-ECF"/>
    <property type="match status" value="1"/>
</dbReference>
<dbReference type="InterPro" id="IPR036388">
    <property type="entry name" value="WH-like_DNA-bd_sf"/>
</dbReference>
<dbReference type="PANTHER" id="PTHR43133">
    <property type="entry name" value="RNA POLYMERASE ECF-TYPE SIGMA FACTO"/>
    <property type="match status" value="1"/>
</dbReference>
<dbReference type="EMBL" id="CP019082">
    <property type="protein sequence ID" value="APW63601.1"/>
    <property type="molecule type" value="Genomic_DNA"/>
</dbReference>
<accession>A0A1U7CXF3</accession>
<evidence type="ECO:0000256" key="5">
    <source>
        <dbReference type="ARBA" id="ARBA00023163"/>
    </source>
</evidence>
<sequence>MNQQLIADRTNDEAIESLLGLARNGSIEALGDLFEMTREHLLHAASHELPMDLRAKQGASDLVQETFLVAHRLFHRFEGRTSAELLLWLKAILRNTSAHLRRSYRTARRAAFREVPMDAASSLTADLSASDSTPSALIQREETATMLRAATERLPARDRQVLLLKHHDELTFEEVGQRLAISTVAARKAWLRAIERLREQLELEQV</sequence>
<dbReference type="Gene3D" id="1.10.1740.10">
    <property type="match status" value="1"/>
</dbReference>
<dbReference type="InterPro" id="IPR013325">
    <property type="entry name" value="RNA_pol_sigma_r2"/>
</dbReference>
<dbReference type="InterPro" id="IPR007630">
    <property type="entry name" value="RNA_pol_sigma70_r4"/>
</dbReference>
<name>A0A1U7CXF3_9BACT</name>
<feature type="domain" description="RNA polymerase sigma-70 region 4" evidence="7">
    <location>
        <begin position="152"/>
        <end position="199"/>
    </location>
</feature>
<evidence type="ECO:0000256" key="3">
    <source>
        <dbReference type="ARBA" id="ARBA00023082"/>
    </source>
</evidence>
<gene>
    <name evidence="8" type="primary">fliA_5</name>
    <name evidence="8" type="ORF">BSF38_05174</name>
</gene>
<dbReference type="SUPFAM" id="SSF88659">
    <property type="entry name" value="Sigma3 and sigma4 domains of RNA polymerase sigma factors"/>
    <property type="match status" value="1"/>
</dbReference>
<dbReference type="Gene3D" id="1.10.10.10">
    <property type="entry name" value="Winged helix-like DNA-binding domain superfamily/Winged helix DNA-binding domain"/>
    <property type="match status" value="1"/>
</dbReference>
<dbReference type="SUPFAM" id="SSF88946">
    <property type="entry name" value="Sigma2 domain of RNA polymerase sigma factors"/>
    <property type="match status" value="1"/>
</dbReference>
<keyword evidence="5" id="KW-0804">Transcription</keyword>
<dbReference type="GO" id="GO:0006352">
    <property type="term" value="P:DNA-templated transcription initiation"/>
    <property type="evidence" value="ECO:0007669"/>
    <property type="project" value="InterPro"/>
</dbReference>
<evidence type="ECO:0000259" key="7">
    <source>
        <dbReference type="Pfam" id="PF04545"/>
    </source>
</evidence>
<dbReference type="InterPro" id="IPR014284">
    <property type="entry name" value="RNA_pol_sigma-70_dom"/>
</dbReference>
<evidence type="ECO:0000256" key="2">
    <source>
        <dbReference type="ARBA" id="ARBA00023015"/>
    </source>
</evidence>
<keyword evidence="2" id="KW-0805">Transcription regulation</keyword>
<protein>
    <submittedName>
        <fullName evidence="8">RNA polymerase sigma factor FliA</fullName>
    </submittedName>
</protein>
<dbReference type="PANTHER" id="PTHR43133:SF51">
    <property type="entry name" value="RNA POLYMERASE SIGMA FACTOR"/>
    <property type="match status" value="1"/>
</dbReference>